<comment type="subunit">
    <text evidence="5">Homooligomer.</text>
</comment>
<protein>
    <recommendedName>
        <fullName evidence="5">GDP-mannose transporter</fullName>
        <shortName evidence="5">GMT</shortName>
    </recommendedName>
</protein>
<dbReference type="EMBL" id="JADGJQ010000158">
    <property type="protein sequence ID" value="KAJ3166784.1"/>
    <property type="molecule type" value="Genomic_DNA"/>
</dbReference>
<sequence length="323" mass="35242">MTADHKSDDKVDHIPETKPAPPGDGRLVVLSVGLYMVTSIVMLAANKMVLLKVPLPVTFLWMQLLIAVLLLHVGHMPGWFVLPQASVETFKKLWKLVAINVIGLTLNTYTIQHGDASFYQVLWFRDRYFLGTLLESSSVEVSTAAVLLGVLSSATTAIHSIVIKQAVEHTTSTVDLVYYNNLFSAACFPVVMLVSGEGFTCLGYMLEIMSVKPSFNSTSYEKMRMFLLGSLLAGFLGFLMNIASFFQIKVTSPVTHVISSAARGVLQAFVAVALFKDVITTARAGSIMVITLGSGLYTFVRHRETQAQDKAKVVAQTPSAQTV</sequence>
<comment type="similarity">
    <text evidence="5">Belongs to the TPT transporter family. SLC35D subfamily.</text>
</comment>
<accession>A0AAD5TGH2</accession>
<evidence type="ECO:0000313" key="7">
    <source>
        <dbReference type="Proteomes" id="UP001212152"/>
    </source>
</evidence>
<feature type="transmembrane region" description="Helical" evidence="5">
    <location>
        <begin position="282"/>
        <end position="300"/>
    </location>
</feature>
<name>A0AAD5TGH2_9FUNG</name>
<keyword evidence="5" id="KW-0813">Transport</keyword>
<evidence type="ECO:0000256" key="4">
    <source>
        <dbReference type="ARBA" id="ARBA00023136"/>
    </source>
</evidence>
<dbReference type="AlphaFoldDB" id="A0AAD5TGH2"/>
<keyword evidence="5" id="KW-0256">Endoplasmic reticulum</keyword>
<dbReference type="Proteomes" id="UP001212152">
    <property type="component" value="Unassembled WGS sequence"/>
</dbReference>
<feature type="transmembrane region" description="Helical" evidence="5">
    <location>
        <begin position="27"/>
        <end position="46"/>
    </location>
</feature>
<dbReference type="InterPro" id="IPR050186">
    <property type="entry name" value="TPT_transporter"/>
</dbReference>
<evidence type="ECO:0000313" key="6">
    <source>
        <dbReference type="EMBL" id="KAJ3166784.1"/>
    </source>
</evidence>
<keyword evidence="4 5" id="KW-0472">Membrane</keyword>
<keyword evidence="5" id="KW-0333">Golgi apparatus</keyword>
<reference evidence="6" key="1">
    <citation type="submission" date="2020-05" db="EMBL/GenBank/DDBJ databases">
        <title>Phylogenomic resolution of chytrid fungi.</title>
        <authorList>
            <person name="Stajich J.E."/>
            <person name="Amses K."/>
            <person name="Simmons R."/>
            <person name="Seto K."/>
            <person name="Myers J."/>
            <person name="Bonds A."/>
            <person name="Quandt C.A."/>
            <person name="Barry K."/>
            <person name="Liu P."/>
            <person name="Grigoriev I."/>
            <person name="Longcore J.E."/>
            <person name="James T.Y."/>
        </authorList>
    </citation>
    <scope>NUCLEOTIDE SEQUENCE</scope>
    <source>
        <strain evidence="6">JEL0379</strain>
    </source>
</reference>
<dbReference type="PANTHER" id="PTHR11132">
    <property type="entry name" value="SOLUTE CARRIER FAMILY 35"/>
    <property type="match status" value="1"/>
</dbReference>
<keyword evidence="5" id="KW-0762">Sugar transport</keyword>
<keyword evidence="7" id="KW-1185">Reference proteome</keyword>
<dbReference type="GO" id="GO:0000139">
    <property type="term" value="C:Golgi membrane"/>
    <property type="evidence" value="ECO:0007669"/>
    <property type="project" value="UniProtKB-SubCell"/>
</dbReference>
<evidence type="ECO:0000256" key="1">
    <source>
        <dbReference type="ARBA" id="ARBA00004141"/>
    </source>
</evidence>
<gene>
    <name evidence="6" type="ORF">HDU87_001918</name>
</gene>
<dbReference type="GO" id="GO:0030659">
    <property type="term" value="C:cytoplasmic vesicle membrane"/>
    <property type="evidence" value="ECO:0007669"/>
    <property type="project" value="UniProtKB-SubCell"/>
</dbReference>
<feature type="transmembrane region" description="Helical" evidence="5">
    <location>
        <begin position="53"/>
        <end position="73"/>
    </location>
</feature>
<comment type="subcellular location">
    <subcellularLocation>
        <location evidence="5">Golgi apparatus membrane</location>
        <topology evidence="5">Multi-pass membrane protein</topology>
    </subcellularLocation>
    <subcellularLocation>
        <location evidence="5">Cytoplasmic vesicle membrane</location>
        <topology evidence="5">Multi-pass membrane protein</topology>
    </subcellularLocation>
    <subcellularLocation>
        <location evidence="5">Endoplasmic reticulum membrane</location>
        <topology evidence="5">Multi-pass membrane protein</topology>
    </subcellularLocation>
    <subcellularLocation>
        <location evidence="1">Membrane</location>
        <topology evidence="1">Multi-pass membrane protein</topology>
    </subcellularLocation>
</comment>
<comment type="caution">
    <text evidence="6">The sequence shown here is derived from an EMBL/GenBank/DDBJ whole genome shotgun (WGS) entry which is preliminary data.</text>
</comment>
<evidence type="ECO:0000256" key="2">
    <source>
        <dbReference type="ARBA" id="ARBA00022692"/>
    </source>
</evidence>
<proteinExistence type="inferred from homology"/>
<comment type="function">
    <text evidence="5">Involved in the import of GDP-mannose from the cytoplasm into the Golgi lumen.</text>
</comment>
<evidence type="ECO:0000256" key="5">
    <source>
        <dbReference type="RuleBase" id="RU367097"/>
    </source>
</evidence>
<feature type="transmembrane region" description="Helical" evidence="5">
    <location>
        <begin position="226"/>
        <end position="248"/>
    </location>
</feature>
<keyword evidence="5" id="KW-0968">Cytoplasmic vesicle</keyword>
<keyword evidence="2 5" id="KW-0812">Transmembrane</keyword>
<evidence type="ECO:0000256" key="3">
    <source>
        <dbReference type="ARBA" id="ARBA00022989"/>
    </source>
</evidence>
<organism evidence="6 7">
    <name type="scientific">Geranomyces variabilis</name>
    <dbReference type="NCBI Taxonomy" id="109894"/>
    <lineage>
        <taxon>Eukaryota</taxon>
        <taxon>Fungi</taxon>
        <taxon>Fungi incertae sedis</taxon>
        <taxon>Chytridiomycota</taxon>
        <taxon>Chytridiomycota incertae sedis</taxon>
        <taxon>Chytridiomycetes</taxon>
        <taxon>Spizellomycetales</taxon>
        <taxon>Powellomycetaceae</taxon>
        <taxon>Geranomyces</taxon>
    </lineage>
</organism>
<feature type="transmembrane region" description="Helical" evidence="5">
    <location>
        <begin position="182"/>
        <end position="206"/>
    </location>
</feature>
<feature type="transmembrane region" description="Helical" evidence="5">
    <location>
        <begin position="141"/>
        <end position="162"/>
    </location>
</feature>
<keyword evidence="3 5" id="KW-1133">Transmembrane helix</keyword>
<dbReference type="GO" id="GO:0005789">
    <property type="term" value="C:endoplasmic reticulum membrane"/>
    <property type="evidence" value="ECO:0007669"/>
    <property type="project" value="UniProtKB-SubCell"/>
</dbReference>